<keyword evidence="14 21" id="KW-0249">Electron transport</keyword>
<comment type="subcellular location">
    <subcellularLocation>
        <location evidence="1 21">Cell inner membrane</location>
    </subcellularLocation>
</comment>
<evidence type="ECO:0000256" key="25">
    <source>
        <dbReference type="SAM" id="Phobius"/>
    </source>
</evidence>
<dbReference type="PROSITE" id="PS51007">
    <property type="entry name" value="CYTC"/>
    <property type="match status" value="2"/>
</dbReference>
<keyword evidence="19 21" id="KW-0472">Membrane</keyword>
<feature type="domain" description="Cytochrome c" evidence="26">
    <location>
        <begin position="116"/>
        <end position="205"/>
    </location>
</feature>
<keyword evidence="17 21" id="KW-0408">Iron</keyword>
<evidence type="ECO:0000256" key="23">
    <source>
        <dbReference type="PIRSR" id="PIRSR000006-2"/>
    </source>
</evidence>
<proteinExistence type="inferred from homology"/>
<feature type="binding site" description="axial binding residue" evidence="22">
    <location>
        <position position="133"/>
    </location>
    <ligand>
        <name>heme c</name>
        <dbReference type="ChEBI" id="CHEBI:61717"/>
        <label>1</label>
    </ligand>
    <ligandPart>
        <name>Fe</name>
        <dbReference type="ChEBI" id="CHEBI:18248"/>
    </ligandPart>
</feature>
<reference evidence="27 28" key="1">
    <citation type="submission" date="2018-04" db="EMBL/GenBank/DDBJ databases">
        <title>Methylobacterium sp. PR1016A genome.</title>
        <authorList>
            <person name="Park W."/>
        </authorList>
    </citation>
    <scope>NUCLEOTIDE SEQUENCE [LARGE SCALE GENOMIC DNA]</scope>
    <source>
        <strain evidence="27 28">PR1016A</strain>
    </source>
</reference>
<feature type="binding site" description="covalent" evidence="23">
    <location>
        <position position="132"/>
    </location>
    <ligand>
        <name>heme c</name>
        <dbReference type="ChEBI" id="CHEBI:61717"/>
        <label>1</label>
    </ligand>
</feature>
<dbReference type="InterPro" id="IPR008168">
    <property type="entry name" value="Cyt_C_IC"/>
</dbReference>
<evidence type="ECO:0000313" key="27">
    <source>
        <dbReference type="EMBL" id="AWB25187.1"/>
    </source>
</evidence>
<feature type="compositionally biased region" description="Low complexity" evidence="24">
    <location>
        <begin position="7"/>
        <end position="18"/>
    </location>
</feature>
<keyword evidence="16 21" id="KW-0560">Oxidoreductase</keyword>
<dbReference type="GO" id="GO:0009055">
    <property type="term" value="F:electron transfer activity"/>
    <property type="evidence" value="ECO:0007669"/>
    <property type="project" value="InterPro"/>
</dbReference>
<evidence type="ECO:0000256" key="19">
    <source>
        <dbReference type="ARBA" id="ARBA00023136"/>
    </source>
</evidence>
<feature type="binding site" description="axial binding residue" evidence="22">
    <location>
        <position position="271"/>
    </location>
    <ligand>
        <name>heme c</name>
        <dbReference type="ChEBI" id="CHEBI:61717"/>
        <label>1</label>
    </ligand>
    <ligandPart>
        <name>Fe</name>
        <dbReference type="ChEBI" id="CHEBI:18248"/>
    </ligandPart>
</feature>
<evidence type="ECO:0000256" key="10">
    <source>
        <dbReference type="ARBA" id="ARBA00022692"/>
    </source>
</evidence>
<keyword evidence="13 21" id="KW-0375">Hydrogen ion transport</keyword>
<evidence type="ECO:0000256" key="11">
    <source>
        <dbReference type="ARBA" id="ARBA00022723"/>
    </source>
</evidence>
<keyword evidence="11 21" id="KW-0479">Metal-binding</keyword>
<dbReference type="NCBIfam" id="TIGR00782">
    <property type="entry name" value="ccoP"/>
    <property type="match status" value="1"/>
</dbReference>
<evidence type="ECO:0000256" key="6">
    <source>
        <dbReference type="ARBA" id="ARBA00022475"/>
    </source>
</evidence>
<evidence type="ECO:0000256" key="3">
    <source>
        <dbReference type="ARBA" id="ARBA00006113"/>
    </source>
</evidence>
<feature type="binding site" description="covalent" evidence="23">
    <location>
        <position position="229"/>
    </location>
    <ligand>
        <name>heme c</name>
        <dbReference type="ChEBI" id="CHEBI:61717"/>
        <label>2</label>
    </ligand>
</feature>
<evidence type="ECO:0000256" key="7">
    <source>
        <dbReference type="ARBA" id="ARBA00022519"/>
    </source>
</evidence>
<dbReference type="PRINTS" id="PR00605">
    <property type="entry name" value="CYTCHROMECIC"/>
</dbReference>
<feature type="binding site" description="axial binding residue" evidence="22">
    <location>
        <position position="180"/>
    </location>
    <ligand>
        <name>heme c</name>
        <dbReference type="ChEBI" id="CHEBI:61717"/>
        <label>2</label>
    </ligand>
    <ligandPart>
        <name>Fe</name>
        <dbReference type="ChEBI" id="CHEBI:18248"/>
    </ligandPart>
</feature>
<protein>
    <recommendedName>
        <fullName evidence="21">Cbb3-type cytochrome c oxidase subunit</fullName>
    </recommendedName>
</protein>
<evidence type="ECO:0000256" key="12">
    <source>
        <dbReference type="ARBA" id="ARBA00022737"/>
    </source>
</evidence>
<evidence type="ECO:0000256" key="8">
    <source>
        <dbReference type="ARBA" id="ARBA00022617"/>
    </source>
</evidence>
<dbReference type="InterPro" id="IPR036909">
    <property type="entry name" value="Cyt_c-like_dom_sf"/>
</dbReference>
<keyword evidence="15 25" id="KW-1133">Transmembrane helix</keyword>
<feature type="binding site" description="covalent" evidence="23">
    <location>
        <position position="129"/>
    </location>
    <ligand>
        <name>heme c</name>
        <dbReference type="ChEBI" id="CHEBI:61717"/>
        <label>1</label>
    </ligand>
</feature>
<dbReference type="KEGG" id="mee:DA075_29615"/>
<evidence type="ECO:0000256" key="18">
    <source>
        <dbReference type="ARBA" id="ARBA00023065"/>
    </source>
</evidence>
<dbReference type="Gene3D" id="1.10.760.10">
    <property type="entry name" value="Cytochrome c-like domain"/>
    <property type="match status" value="2"/>
</dbReference>
<dbReference type="PANTHER" id="PTHR33751">
    <property type="entry name" value="CBB3-TYPE CYTOCHROME C OXIDASE SUBUNIT FIXP"/>
    <property type="match status" value="1"/>
</dbReference>
<evidence type="ECO:0000256" key="1">
    <source>
        <dbReference type="ARBA" id="ARBA00004533"/>
    </source>
</evidence>
<keyword evidence="6 21" id="KW-1003">Cell membrane</keyword>
<keyword evidence="18 21" id="KW-0406">Ion transport</keyword>
<dbReference type="UniPathway" id="UPA00705"/>
<accession>A0A2R4WUG6</accession>
<dbReference type="InterPro" id="IPR009056">
    <property type="entry name" value="Cyt_c-like_dom"/>
</dbReference>
<keyword evidence="10 25" id="KW-0812">Transmembrane</keyword>
<dbReference type="Pfam" id="PF14715">
    <property type="entry name" value="FixP_N"/>
    <property type="match status" value="1"/>
</dbReference>
<evidence type="ECO:0000313" key="28">
    <source>
        <dbReference type="Proteomes" id="UP000244755"/>
    </source>
</evidence>
<evidence type="ECO:0000256" key="22">
    <source>
        <dbReference type="PIRSR" id="PIRSR000006-1"/>
    </source>
</evidence>
<evidence type="ECO:0000256" key="17">
    <source>
        <dbReference type="ARBA" id="ARBA00023004"/>
    </source>
</evidence>
<dbReference type="GO" id="GO:0005506">
    <property type="term" value="F:iron ion binding"/>
    <property type="evidence" value="ECO:0007669"/>
    <property type="project" value="InterPro"/>
</dbReference>
<name>A0A2R4WUG6_9HYPH</name>
<dbReference type="InterPro" id="IPR038414">
    <property type="entry name" value="CcoP_N_sf"/>
</dbReference>
<dbReference type="GO" id="GO:0020037">
    <property type="term" value="F:heme binding"/>
    <property type="evidence" value="ECO:0007669"/>
    <property type="project" value="InterPro"/>
</dbReference>
<dbReference type="InterPro" id="IPR032858">
    <property type="entry name" value="CcoP_N"/>
</dbReference>
<comment type="function">
    <text evidence="20">C-type cytochrome. Part of the cbb3-type cytochrome c oxidase complex. FixP subunit is required for transferring electrons from donor cytochrome c via its heme groups to FixO subunit. From there, electrons are shuttled to the catalytic binuclear center of FixN subunit where oxygen reduction takes place. The complex also functions as a proton pump.</text>
</comment>
<dbReference type="SUPFAM" id="SSF46626">
    <property type="entry name" value="Cytochrome c"/>
    <property type="match status" value="2"/>
</dbReference>
<evidence type="ECO:0000256" key="2">
    <source>
        <dbReference type="ARBA" id="ARBA00004673"/>
    </source>
</evidence>
<evidence type="ECO:0000256" key="24">
    <source>
        <dbReference type="SAM" id="MobiDB-lite"/>
    </source>
</evidence>
<dbReference type="Gene3D" id="6.10.280.130">
    <property type="match status" value="1"/>
</dbReference>
<evidence type="ECO:0000256" key="15">
    <source>
        <dbReference type="ARBA" id="ARBA00022989"/>
    </source>
</evidence>
<evidence type="ECO:0000259" key="26">
    <source>
        <dbReference type="PROSITE" id="PS51007"/>
    </source>
</evidence>
<keyword evidence="7 21" id="KW-0997">Cell inner membrane</keyword>
<comment type="similarity">
    <text evidence="3 21">Belongs to the CcoP / FixP family.</text>
</comment>
<comment type="pathway">
    <text evidence="2 21">Energy metabolism; oxidative phosphorylation.</text>
</comment>
<dbReference type="OrthoDB" id="9811281at2"/>
<feature type="binding site" description="axial binding residue" evidence="22">
    <location>
        <position position="230"/>
    </location>
    <ligand>
        <name>heme c</name>
        <dbReference type="ChEBI" id="CHEBI:61717"/>
        <label>2</label>
    </ligand>
    <ligandPart>
        <name>Fe</name>
        <dbReference type="ChEBI" id="CHEBI:18248"/>
    </ligandPart>
</feature>
<keyword evidence="8 21" id="KW-0349">Heme</keyword>
<dbReference type="GO" id="GO:0005886">
    <property type="term" value="C:plasma membrane"/>
    <property type="evidence" value="ECO:0007669"/>
    <property type="project" value="UniProtKB-SubCell"/>
</dbReference>
<evidence type="ECO:0000256" key="5">
    <source>
        <dbReference type="ARBA" id="ARBA00022448"/>
    </source>
</evidence>
<dbReference type="GO" id="GO:1902600">
    <property type="term" value="P:proton transmembrane transport"/>
    <property type="evidence" value="ECO:0007669"/>
    <property type="project" value="UniProtKB-KW"/>
</dbReference>
<keyword evidence="12" id="KW-0677">Repeat</keyword>
<dbReference type="EMBL" id="CP028843">
    <property type="protein sequence ID" value="AWB25187.1"/>
    <property type="molecule type" value="Genomic_DNA"/>
</dbReference>
<evidence type="ECO:0000256" key="20">
    <source>
        <dbReference type="ARBA" id="ARBA00025525"/>
    </source>
</evidence>
<dbReference type="GO" id="GO:0006119">
    <property type="term" value="P:oxidative phosphorylation"/>
    <property type="evidence" value="ECO:0007669"/>
    <property type="project" value="UniProtKB-UniPathway"/>
</dbReference>
<dbReference type="PIRSF" id="PIRSF000006">
    <property type="entry name" value="Cbb3-Cox_fixP"/>
    <property type="match status" value="1"/>
</dbReference>
<gene>
    <name evidence="27" type="primary">ccoP</name>
    <name evidence="27" type="ORF">DA075_29615</name>
</gene>
<dbReference type="RefSeq" id="WP_099956884.1">
    <property type="nucleotide sequence ID" value="NZ_CP028843.1"/>
</dbReference>
<evidence type="ECO:0000256" key="9">
    <source>
        <dbReference type="ARBA" id="ARBA00022660"/>
    </source>
</evidence>
<evidence type="ECO:0000256" key="14">
    <source>
        <dbReference type="ARBA" id="ARBA00022982"/>
    </source>
</evidence>
<evidence type="ECO:0000256" key="16">
    <source>
        <dbReference type="ARBA" id="ARBA00023002"/>
    </source>
</evidence>
<evidence type="ECO:0000256" key="4">
    <source>
        <dbReference type="ARBA" id="ARBA00011203"/>
    </source>
</evidence>
<keyword evidence="28" id="KW-1185">Reference proteome</keyword>
<feature type="domain" description="Cytochrome c" evidence="26">
    <location>
        <begin position="213"/>
        <end position="294"/>
    </location>
</feature>
<evidence type="ECO:0000256" key="21">
    <source>
        <dbReference type="PIRNR" id="PIRNR000006"/>
    </source>
</evidence>
<keyword evidence="5 21" id="KW-0813">Transport</keyword>
<dbReference type="GO" id="GO:0016491">
    <property type="term" value="F:oxidoreductase activity"/>
    <property type="evidence" value="ECO:0007669"/>
    <property type="project" value="UniProtKB-KW"/>
</dbReference>
<feature type="transmembrane region" description="Helical" evidence="25">
    <location>
        <begin position="39"/>
        <end position="61"/>
    </location>
</feature>
<dbReference type="Pfam" id="PF00034">
    <property type="entry name" value="Cytochrom_C"/>
    <property type="match status" value="1"/>
</dbReference>
<comment type="cofactor">
    <cofactor evidence="21 23">
        <name>heme c</name>
        <dbReference type="ChEBI" id="CHEBI:61717"/>
    </cofactor>
    <text evidence="21 23">Binds 2 heme C groups per subunit.</text>
</comment>
<dbReference type="AlphaFoldDB" id="A0A2R4WUG6"/>
<sequence length="297" mass="31129">MTDLKSATPATTGPDATGQETTGHEWDGIAEYNNPLPRWWLTSLYATIVWAFGYWIAYPAWPLVSDHTRGLLGYSTRAAVLADVAATKAARAALGQEKLASADLAQIAADPTLMPLALATGKAAFGDNCAACHGTAATGRTGYPNLQDDDWLWGGSLDAIARTIRVGIRSGHADTRAGEMPAFGRDGILKRDEVETVANYVLSLSGKAFAPALSLEKGAEIFAQTCAACHGEQGKGNPEMGAPNLTDAVWLYGSAPQEVAATIQGGRKGVMPTWEGRLDAATIKSLAVYIHGLGGGK</sequence>
<dbReference type="InterPro" id="IPR050597">
    <property type="entry name" value="Cytochrome_c_Oxidase_Subunit"/>
</dbReference>
<organism evidence="27 28">
    <name type="scientific">Methylobacterium currus</name>
    <dbReference type="NCBI Taxonomy" id="2051553"/>
    <lineage>
        <taxon>Bacteria</taxon>
        <taxon>Pseudomonadati</taxon>
        <taxon>Pseudomonadota</taxon>
        <taxon>Alphaproteobacteria</taxon>
        <taxon>Hyphomicrobiales</taxon>
        <taxon>Methylobacteriaceae</taxon>
        <taxon>Methylobacterium</taxon>
    </lineage>
</organism>
<feature type="binding site" description="covalent" evidence="23">
    <location>
        <position position="226"/>
    </location>
    <ligand>
        <name>heme c</name>
        <dbReference type="ChEBI" id="CHEBI:61717"/>
        <label>2</label>
    </ligand>
</feature>
<comment type="subunit">
    <text evidence="4">Component of the cbb3-type cytochrome c oxidase at least composed of FixN, FixO, FixQ and FixP.</text>
</comment>
<dbReference type="Pfam" id="PF13442">
    <property type="entry name" value="Cytochrome_CBB3"/>
    <property type="match status" value="1"/>
</dbReference>
<feature type="region of interest" description="Disordered" evidence="24">
    <location>
        <begin position="1"/>
        <end position="23"/>
    </location>
</feature>
<evidence type="ECO:0000256" key="13">
    <source>
        <dbReference type="ARBA" id="ARBA00022781"/>
    </source>
</evidence>
<dbReference type="PANTHER" id="PTHR33751:SF1">
    <property type="entry name" value="CBB3-TYPE CYTOCHROME C OXIDASE SUBUNIT FIXP"/>
    <property type="match status" value="1"/>
</dbReference>
<dbReference type="InterPro" id="IPR004678">
    <property type="entry name" value="Cyt_c_oxidase_cbb3_su3"/>
</dbReference>
<dbReference type="Proteomes" id="UP000244755">
    <property type="component" value="Chromosome 1"/>
</dbReference>
<keyword evidence="9 21" id="KW-0679">Respiratory chain</keyword>